<evidence type="ECO:0000313" key="3">
    <source>
        <dbReference type="Proteomes" id="UP000254924"/>
    </source>
</evidence>
<keyword evidence="2" id="KW-0808">Transferase</keyword>
<dbReference type="AlphaFoldDB" id="A0A380K9X6"/>
<dbReference type="InterPro" id="IPR016181">
    <property type="entry name" value="Acyl_CoA_acyltransferase"/>
</dbReference>
<feature type="domain" description="N-acetyltransferase" evidence="1">
    <location>
        <begin position="1"/>
        <end position="90"/>
    </location>
</feature>
<name>A0A380K9X6_9STRE</name>
<sequence>MLATPLSIYLVLVDDEEIIGFARYMTDEVEMTFIGELIIAKNYRRQGLDRRLIEEISTRHPMTRLELVSEEDNFYKAVGFSFIGHGFRKR</sequence>
<dbReference type="PROSITE" id="PS51186">
    <property type="entry name" value="GNAT"/>
    <property type="match status" value="1"/>
</dbReference>
<dbReference type="SUPFAM" id="SSF55729">
    <property type="entry name" value="Acyl-CoA N-acyltransferases (Nat)"/>
    <property type="match status" value="1"/>
</dbReference>
<accession>A0A380K9X6</accession>
<dbReference type="EMBL" id="UHFN01000007">
    <property type="protein sequence ID" value="SUN61097.1"/>
    <property type="molecule type" value="Genomic_DNA"/>
</dbReference>
<evidence type="ECO:0000313" key="2">
    <source>
        <dbReference type="EMBL" id="SUN61097.1"/>
    </source>
</evidence>
<keyword evidence="3" id="KW-1185">Reference proteome</keyword>
<protein>
    <submittedName>
        <fullName evidence="2">Acetyltransferase</fullName>
    </submittedName>
</protein>
<dbReference type="Gene3D" id="3.40.630.30">
    <property type="match status" value="1"/>
</dbReference>
<evidence type="ECO:0000259" key="1">
    <source>
        <dbReference type="PROSITE" id="PS51186"/>
    </source>
</evidence>
<dbReference type="CDD" id="cd04301">
    <property type="entry name" value="NAT_SF"/>
    <property type="match status" value="1"/>
</dbReference>
<proteinExistence type="predicted"/>
<dbReference type="Pfam" id="PF13508">
    <property type="entry name" value="Acetyltransf_7"/>
    <property type="match status" value="1"/>
</dbReference>
<gene>
    <name evidence="2" type="primary">gnaT</name>
    <name evidence="2" type="ORF">NCTC12224_01327</name>
</gene>
<dbReference type="InterPro" id="IPR000182">
    <property type="entry name" value="GNAT_dom"/>
</dbReference>
<dbReference type="GO" id="GO:0016747">
    <property type="term" value="F:acyltransferase activity, transferring groups other than amino-acyl groups"/>
    <property type="evidence" value="ECO:0007669"/>
    <property type="project" value="InterPro"/>
</dbReference>
<dbReference type="Proteomes" id="UP000254924">
    <property type="component" value="Unassembled WGS sequence"/>
</dbReference>
<organism evidence="2 3">
    <name type="scientific">Streptococcus hyointestinalis</name>
    <dbReference type="NCBI Taxonomy" id="1337"/>
    <lineage>
        <taxon>Bacteria</taxon>
        <taxon>Bacillati</taxon>
        <taxon>Bacillota</taxon>
        <taxon>Bacilli</taxon>
        <taxon>Lactobacillales</taxon>
        <taxon>Streptococcaceae</taxon>
        <taxon>Streptococcus</taxon>
    </lineage>
</organism>
<reference evidence="2 3" key="1">
    <citation type="submission" date="2018-06" db="EMBL/GenBank/DDBJ databases">
        <authorList>
            <consortium name="Pathogen Informatics"/>
            <person name="Doyle S."/>
        </authorList>
    </citation>
    <scope>NUCLEOTIDE SEQUENCE [LARGE SCALE GENOMIC DNA]</scope>
    <source>
        <strain evidence="2 3">NCTC12224</strain>
    </source>
</reference>